<dbReference type="Proteomes" id="UP000297245">
    <property type="component" value="Unassembled WGS sequence"/>
</dbReference>
<dbReference type="AlphaFoldDB" id="A0A4S8L7G7"/>
<evidence type="ECO:0000256" key="1">
    <source>
        <dbReference type="SAM" id="MobiDB-lite"/>
    </source>
</evidence>
<evidence type="ECO:0000313" key="3">
    <source>
        <dbReference type="EMBL" id="THU84627.1"/>
    </source>
</evidence>
<organism evidence="3 4">
    <name type="scientific">Dendrothele bispora (strain CBS 962.96)</name>
    <dbReference type="NCBI Taxonomy" id="1314807"/>
    <lineage>
        <taxon>Eukaryota</taxon>
        <taxon>Fungi</taxon>
        <taxon>Dikarya</taxon>
        <taxon>Basidiomycota</taxon>
        <taxon>Agaricomycotina</taxon>
        <taxon>Agaricomycetes</taxon>
        <taxon>Agaricomycetidae</taxon>
        <taxon>Agaricales</taxon>
        <taxon>Agaricales incertae sedis</taxon>
        <taxon>Dendrothele</taxon>
    </lineage>
</organism>
<protein>
    <recommendedName>
        <fullName evidence="2">Retrovirus-related Pol polyprotein from transposon TNT 1-94-like beta-barrel domain-containing protein</fullName>
    </recommendedName>
</protein>
<feature type="region of interest" description="Disordered" evidence="1">
    <location>
        <begin position="215"/>
        <end position="252"/>
    </location>
</feature>
<accession>A0A4S8L7G7</accession>
<dbReference type="InterPro" id="IPR054722">
    <property type="entry name" value="PolX-like_BBD"/>
</dbReference>
<dbReference type="EMBL" id="ML179589">
    <property type="protein sequence ID" value="THU84627.1"/>
    <property type="molecule type" value="Genomic_DNA"/>
</dbReference>
<proteinExistence type="predicted"/>
<feature type="domain" description="Retrovirus-related Pol polyprotein from transposon TNT 1-94-like beta-barrel" evidence="2">
    <location>
        <begin position="316"/>
        <end position="392"/>
    </location>
</feature>
<sequence>MPSFPPAELGDSDPSSARVSDLWWASDSIACHVLVARLAQDILPFLPTHHDPATGLPRTARSVYHALRRFCNVGSVAHAAELKTKLWTRSCSSSGVVEFCHAWRSGVGSLIQMQFVFMWSEAVIAFISNLPSSSIFDAVRTTGFSLVNSGVALDHQSFNHMVDLALNAVSNQSVMAIHRSMSSSTASRPAASKSCTNTACPNPFGHTIDHCWAPGGGNEGGRDKGRSLKPASRSGGAHAQVASTSEAVSSGLDEVVSDSTSHVVPTVDVSESSSDLYFVSDPSEPSPSAMIGAVLDDWRSDCPDAFAAVISNFNVVLDSGANCHLIRDHSVFFSYDTSRSVSVRTANSSSLRTLACGEVCVRVPTRSPDAHFFTLVLKDCYHAPDLPMDLISELPERIRPAGLA</sequence>
<evidence type="ECO:0000313" key="4">
    <source>
        <dbReference type="Proteomes" id="UP000297245"/>
    </source>
</evidence>
<reference evidence="3 4" key="1">
    <citation type="journal article" date="2019" name="Nat. Ecol. Evol.">
        <title>Megaphylogeny resolves global patterns of mushroom evolution.</title>
        <authorList>
            <person name="Varga T."/>
            <person name="Krizsan K."/>
            <person name="Foldi C."/>
            <person name="Dima B."/>
            <person name="Sanchez-Garcia M."/>
            <person name="Sanchez-Ramirez S."/>
            <person name="Szollosi G.J."/>
            <person name="Szarkandi J.G."/>
            <person name="Papp V."/>
            <person name="Albert L."/>
            <person name="Andreopoulos W."/>
            <person name="Angelini C."/>
            <person name="Antonin V."/>
            <person name="Barry K.W."/>
            <person name="Bougher N.L."/>
            <person name="Buchanan P."/>
            <person name="Buyck B."/>
            <person name="Bense V."/>
            <person name="Catcheside P."/>
            <person name="Chovatia M."/>
            <person name="Cooper J."/>
            <person name="Damon W."/>
            <person name="Desjardin D."/>
            <person name="Finy P."/>
            <person name="Geml J."/>
            <person name="Haridas S."/>
            <person name="Hughes K."/>
            <person name="Justo A."/>
            <person name="Karasinski D."/>
            <person name="Kautmanova I."/>
            <person name="Kiss B."/>
            <person name="Kocsube S."/>
            <person name="Kotiranta H."/>
            <person name="LaButti K.M."/>
            <person name="Lechner B.E."/>
            <person name="Liimatainen K."/>
            <person name="Lipzen A."/>
            <person name="Lukacs Z."/>
            <person name="Mihaltcheva S."/>
            <person name="Morgado L.N."/>
            <person name="Niskanen T."/>
            <person name="Noordeloos M.E."/>
            <person name="Ohm R.A."/>
            <person name="Ortiz-Santana B."/>
            <person name="Ovrebo C."/>
            <person name="Racz N."/>
            <person name="Riley R."/>
            <person name="Savchenko A."/>
            <person name="Shiryaev A."/>
            <person name="Soop K."/>
            <person name="Spirin V."/>
            <person name="Szebenyi C."/>
            <person name="Tomsovsky M."/>
            <person name="Tulloss R.E."/>
            <person name="Uehling J."/>
            <person name="Grigoriev I.V."/>
            <person name="Vagvolgyi C."/>
            <person name="Papp T."/>
            <person name="Martin F.M."/>
            <person name="Miettinen O."/>
            <person name="Hibbett D.S."/>
            <person name="Nagy L.G."/>
        </authorList>
    </citation>
    <scope>NUCLEOTIDE SEQUENCE [LARGE SCALE GENOMIC DNA]</scope>
    <source>
        <strain evidence="3 4">CBS 962.96</strain>
    </source>
</reference>
<gene>
    <name evidence="3" type="ORF">K435DRAFT_806558</name>
</gene>
<keyword evidence="4" id="KW-1185">Reference proteome</keyword>
<dbReference type="Pfam" id="PF22936">
    <property type="entry name" value="Pol_BBD"/>
    <property type="match status" value="1"/>
</dbReference>
<evidence type="ECO:0000259" key="2">
    <source>
        <dbReference type="Pfam" id="PF22936"/>
    </source>
</evidence>
<name>A0A4S8L7G7_DENBC</name>
<dbReference type="OrthoDB" id="3025757at2759"/>